<evidence type="ECO:0000313" key="1">
    <source>
        <dbReference type="EMBL" id="KHN79145.1"/>
    </source>
</evidence>
<feature type="non-terminal residue" evidence="1">
    <location>
        <position position="1"/>
    </location>
</feature>
<gene>
    <name evidence="1" type="ORF">Tcan_00847</name>
</gene>
<protein>
    <submittedName>
        <fullName evidence="1">Uncharacterized protein</fullName>
    </submittedName>
</protein>
<name>A0A0B2VDS7_TOXCA</name>
<feature type="non-terminal residue" evidence="1">
    <location>
        <position position="102"/>
    </location>
</feature>
<keyword evidence="2" id="KW-1185">Reference proteome</keyword>
<accession>A0A0B2VDS7</accession>
<dbReference type="Proteomes" id="UP000031036">
    <property type="component" value="Unassembled WGS sequence"/>
</dbReference>
<reference evidence="1 2" key="1">
    <citation type="submission" date="2014-11" db="EMBL/GenBank/DDBJ databases">
        <title>Genetic blueprint of the zoonotic pathogen Toxocara canis.</title>
        <authorList>
            <person name="Zhu X.-Q."/>
            <person name="Korhonen P.K."/>
            <person name="Cai H."/>
            <person name="Young N.D."/>
            <person name="Nejsum P."/>
            <person name="von Samson-Himmelstjerna G."/>
            <person name="Boag P.R."/>
            <person name="Tan P."/>
            <person name="Li Q."/>
            <person name="Min J."/>
            <person name="Yang Y."/>
            <person name="Wang X."/>
            <person name="Fang X."/>
            <person name="Hall R.S."/>
            <person name="Hofmann A."/>
            <person name="Sternberg P.W."/>
            <person name="Jex A.R."/>
            <person name="Gasser R.B."/>
        </authorList>
    </citation>
    <scope>NUCLEOTIDE SEQUENCE [LARGE SCALE GENOMIC DNA]</scope>
    <source>
        <strain evidence="1">PN_DK_2014</strain>
    </source>
</reference>
<dbReference type="EMBL" id="JPKZ01001947">
    <property type="protein sequence ID" value="KHN79145.1"/>
    <property type="molecule type" value="Genomic_DNA"/>
</dbReference>
<sequence>QTCCSANERLNGSHCHATAIIYRKVQFEDASWNVVDCIPADCQTTLQGASCSAELCRPPKRGNHLKVEHKSLETTHSETYRVRVPSPSPRRWTTRLQEQWCA</sequence>
<evidence type="ECO:0000313" key="2">
    <source>
        <dbReference type="Proteomes" id="UP000031036"/>
    </source>
</evidence>
<proteinExistence type="predicted"/>
<comment type="caution">
    <text evidence="1">The sequence shown here is derived from an EMBL/GenBank/DDBJ whole genome shotgun (WGS) entry which is preliminary data.</text>
</comment>
<dbReference type="AlphaFoldDB" id="A0A0B2VDS7"/>
<organism evidence="1 2">
    <name type="scientific">Toxocara canis</name>
    <name type="common">Canine roundworm</name>
    <dbReference type="NCBI Taxonomy" id="6265"/>
    <lineage>
        <taxon>Eukaryota</taxon>
        <taxon>Metazoa</taxon>
        <taxon>Ecdysozoa</taxon>
        <taxon>Nematoda</taxon>
        <taxon>Chromadorea</taxon>
        <taxon>Rhabditida</taxon>
        <taxon>Spirurina</taxon>
        <taxon>Ascaridomorpha</taxon>
        <taxon>Ascaridoidea</taxon>
        <taxon>Toxocaridae</taxon>
        <taxon>Toxocara</taxon>
    </lineage>
</organism>